<protein>
    <submittedName>
        <fullName evidence="2">ATP-binding protein</fullName>
    </submittedName>
</protein>
<feature type="domain" description="AAA+ ATPase" evidence="1">
    <location>
        <begin position="48"/>
        <end position="232"/>
    </location>
</feature>
<dbReference type="GO" id="GO:0005524">
    <property type="term" value="F:ATP binding"/>
    <property type="evidence" value="ECO:0007669"/>
    <property type="project" value="UniProtKB-KW"/>
</dbReference>
<accession>A0A974A4U1</accession>
<dbReference type="EMBL" id="JAAOLE020000001">
    <property type="protein sequence ID" value="NVI47624.1"/>
    <property type="molecule type" value="Genomic_DNA"/>
</dbReference>
<dbReference type="PANTHER" id="PTHR34301">
    <property type="entry name" value="DNA-BINDING PROTEIN-RELATED"/>
    <property type="match status" value="1"/>
</dbReference>
<proteinExistence type="predicted"/>
<evidence type="ECO:0000259" key="1">
    <source>
        <dbReference type="SMART" id="SM00382"/>
    </source>
</evidence>
<keyword evidence="2" id="KW-0547">Nucleotide-binding</keyword>
<gene>
    <name evidence="2" type="ORF">HAP48_032625</name>
</gene>
<comment type="caution">
    <text evidence="2">The sequence shown here is derived from an EMBL/GenBank/DDBJ whole genome shotgun (WGS) entry which is preliminary data.</text>
</comment>
<name>A0A974A4U1_9BRAD</name>
<dbReference type="InterPro" id="IPR041664">
    <property type="entry name" value="AAA_16"/>
</dbReference>
<evidence type="ECO:0000313" key="2">
    <source>
        <dbReference type="EMBL" id="NVI47624.1"/>
    </source>
</evidence>
<organism evidence="2">
    <name type="scientific">Bradyrhizobium septentrionale</name>
    <dbReference type="NCBI Taxonomy" id="1404411"/>
    <lineage>
        <taxon>Bacteria</taxon>
        <taxon>Pseudomonadati</taxon>
        <taxon>Pseudomonadota</taxon>
        <taxon>Alphaproteobacteria</taxon>
        <taxon>Hyphomicrobiales</taxon>
        <taxon>Nitrobacteraceae</taxon>
        <taxon>Bradyrhizobium</taxon>
    </lineage>
</organism>
<sequence>MSLRGVTDEDLKAVLSENLTPSDSIKTRERLFGREKTLRTIDRAFASPGRQIFIFGDRGVGKTSLALTAAYLHTGIENLPVYVMCGKTNNFGQTIQAIGNALIPVEQRMEKPSSGGGFNFNLPGGMGGVGLSGGTQSAAAIPVPQSLNEALDIIRYVAAKRNTTTIVIVDELERIDSTPEREKFAEFIRNIPELNANVRFIFCGIMHDVTELLQSHPSAGRILETIELKRLNHDDLWKILSVVATKLNVELQQEALIRVGQVSDGFPHYVHLIGESMFWSMFDDPEEVRKSDSRHYKEGIKGALQRTEAALKAQYEKATQKYRNTQEFEEALWALADSTSDRRQIAEIYDSSYKWIMGKRSDRPLLPRERLNQRYLSLRKDTHSRIVVGHGSGWFSFREAIMRGYVRLKAEDNGIDLGKHHNTAGMK</sequence>
<dbReference type="Gene3D" id="3.40.50.300">
    <property type="entry name" value="P-loop containing nucleotide triphosphate hydrolases"/>
    <property type="match status" value="1"/>
</dbReference>
<dbReference type="InterPro" id="IPR003593">
    <property type="entry name" value="AAA+_ATPase"/>
</dbReference>
<dbReference type="SUPFAM" id="SSF52540">
    <property type="entry name" value="P-loop containing nucleoside triphosphate hydrolases"/>
    <property type="match status" value="1"/>
</dbReference>
<reference evidence="2" key="1">
    <citation type="submission" date="2020-06" db="EMBL/GenBank/DDBJ databases">
        <title>Whole Genome Sequence of Bradyrhizobium sp. Strain 1S1.</title>
        <authorList>
            <person name="Bromfield E.S.P."/>
            <person name="Cloutier S."/>
        </authorList>
    </citation>
    <scope>NUCLEOTIDE SEQUENCE [LARGE SCALE GENOMIC DNA]</scope>
    <source>
        <strain evidence="2">1S1</strain>
    </source>
</reference>
<keyword evidence="2" id="KW-0067">ATP-binding</keyword>
<dbReference type="SMART" id="SM00382">
    <property type="entry name" value="AAA"/>
    <property type="match status" value="1"/>
</dbReference>
<dbReference type="AlphaFoldDB" id="A0A974A4U1"/>
<dbReference type="RefSeq" id="WP_166208365.1">
    <property type="nucleotide sequence ID" value="NZ_CP088285.1"/>
</dbReference>
<dbReference type="InterPro" id="IPR027417">
    <property type="entry name" value="P-loop_NTPase"/>
</dbReference>
<dbReference type="PANTHER" id="PTHR34301:SF8">
    <property type="entry name" value="ATPASE DOMAIN-CONTAINING PROTEIN"/>
    <property type="match status" value="1"/>
</dbReference>
<dbReference type="Pfam" id="PF13191">
    <property type="entry name" value="AAA_16"/>
    <property type="match status" value="1"/>
</dbReference>